<dbReference type="SMR" id="A0A0K1PRY7"/>
<dbReference type="InterPro" id="IPR029063">
    <property type="entry name" value="SAM-dependent_MTases_sf"/>
</dbReference>
<dbReference type="AlphaFoldDB" id="A0A0K1PRY7"/>
<dbReference type="GO" id="GO:0032259">
    <property type="term" value="P:methylation"/>
    <property type="evidence" value="ECO:0007669"/>
    <property type="project" value="UniProtKB-KW"/>
</dbReference>
<proteinExistence type="inferred from homology"/>
<dbReference type="GO" id="GO:0003677">
    <property type="term" value="F:DNA binding"/>
    <property type="evidence" value="ECO:0007669"/>
    <property type="project" value="InterPro"/>
</dbReference>
<dbReference type="STRING" id="1391654.AKJ09_02553"/>
<dbReference type="OrthoDB" id="9800801at2"/>
<keyword evidence="2" id="KW-0808">Transferase</keyword>
<dbReference type="KEGG" id="llu:AKJ09_02553"/>
<dbReference type="GO" id="GO:0008170">
    <property type="term" value="F:N-methyltransferase activity"/>
    <property type="evidence" value="ECO:0007669"/>
    <property type="project" value="InterPro"/>
</dbReference>
<dbReference type="RefSeq" id="WP_146647261.1">
    <property type="nucleotide sequence ID" value="NZ_CP012333.1"/>
</dbReference>
<keyword evidence="6" id="KW-1185">Reference proteome</keyword>
<sequence>MSGTGRRGVPSSAVELRDDSALAVTTRHGDSSASNLLVHGDNLVALERLARTHAGMVRCVYLDPPFNTGRSFAEYTDSRTADDWVAMMRPRLRALLPLLAKDAAVFVEIDDTQLAHLQLLMDETFGAKNRISTVTIVRSATTGHKAKNQGPVHVTDFLLVYAKDKKAWRYRPQMRVRRGLDPAYSTWLDNPDAAPERWKFRPLRSAVAESLDYATSREASRTLGKREFAAAVERVALDSARHVVRFAQPRYEAIGKAAQKTVDKSRAAPERVFVLEREGRPPFIVRGGNRILFLADKVRTIDGKNAIVEPLTNVWDDVPFQGIAREGGVVFSRNKKPERLVARVLAMATDPGDWVLDPFLGSGTTAAVAHKMGRRWIGIESGAHLDTLCVPRLERVVQGKDETGVSSSFGFAGGGGFAVARIR</sequence>
<name>A0A0K1PRY7_9BACT</name>
<dbReference type="InterPro" id="IPR001091">
    <property type="entry name" value="RM_Methyltransferase"/>
</dbReference>
<organism evidence="5 6">
    <name type="scientific">Labilithrix luteola</name>
    <dbReference type="NCBI Taxonomy" id="1391654"/>
    <lineage>
        <taxon>Bacteria</taxon>
        <taxon>Pseudomonadati</taxon>
        <taxon>Myxococcota</taxon>
        <taxon>Polyangia</taxon>
        <taxon>Polyangiales</taxon>
        <taxon>Labilitrichaceae</taxon>
        <taxon>Labilithrix</taxon>
    </lineage>
</organism>
<gene>
    <name evidence="5" type="ORF">AKJ09_02553</name>
</gene>
<dbReference type="PATRIC" id="fig|1391654.3.peg.2591"/>
<evidence type="ECO:0000259" key="4">
    <source>
        <dbReference type="Pfam" id="PF01555"/>
    </source>
</evidence>
<dbReference type="SUPFAM" id="SSF53335">
    <property type="entry name" value="S-adenosyl-L-methionine-dependent methyltransferases"/>
    <property type="match status" value="1"/>
</dbReference>
<protein>
    <recommendedName>
        <fullName evidence="3">Methyltransferase</fullName>
        <ecNumber evidence="3">2.1.1.-</ecNumber>
    </recommendedName>
</protein>
<evidence type="ECO:0000256" key="1">
    <source>
        <dbReference type="ARBA" id="ARBA00022603"/>
    </source>
</evidence>
<dbReference type="InterPro" id="IPR002941">
    <property type="entry name" value="DNA_methylase_N4/N6"/>
</dbReference>
<accession>A0A0K1PRY7</accession>
<dbReference type="EMBL" id="CP012333">
    <property type="protein sequence ID" value="AKU95889.1"/>
    <property type="molecule type" value="Genomic_DNA"/>
</dbReference>
<dbReference type="Proteomes" id="UP000064967">
    <property type="component" value="Chromosome"/>
</dbReference>
<dbReference type="REBASE" id="120875">
    <property type="entry name" value="M.Llu27648ORF2553P"/>
</dbReference>
<evidence type="ECO:0000256" key="3">
    <source>
        <dbReference type="RuleBase" id="RU362026"/>
    </source>
</evidence>
<evidence type="ECO:0000256" key="2">
    <source>
        <dbReference type="ARBA" id="ARBA00022679"/>
    </source>
</evidence>
<feature type="domain" description="DNA methylase N-4/N-6" evidence="4">
    <location>
        <begin position="57"/>
        <end position="382"/>
    </location>
</feature>
<reference evidence="5 6" key="1">
    <citation type="submission" date="2015-08" db="EMBL/GenBank/DDBJ databases">
        <authorList>
            <person name="Babu N.S."/>
            <person name="Beckwith C.J."/>
            <person name="Beseler K.G."/>
            <person name="Brison A."/>
            <person name="Carone J.V."/>
            <person name="Caskin T.P."/>
            <person name="Diamond M."/>
            <person name="Durham M.E."/>
            <person name="Foxe J.M."/>
            <person name="Go M."/>
            <person name="Henderson B.A."/>
            <person name="Jones I.B."/>
            <person name="McGettigan J.A."/>
            <person name="Micheletti S.J."/>
            <person name="Nasrallah M.E."/>
            <person name="Ortiz D."/>
            <person name="Piller C.R."/>
            <person name="Privatt S.R."/>
            <person name="Schneider S.L."/>
            <person name="Sharp S."/>
            <person name="Smith T.C."/>
            <person name="Stanton J.D."/>
            <person name="Ullery H.E."/>
            <person name="Wilson R.J."/>
            <person name="Serrano M.G."/>
            <person name="Buck G."/>
            <person name="Lee V."/>
            <person name="Wang Y."/>
            <person name="Carvalho R."/>
            <person name="Voegtly L."/>
            <person name="Shi R."/>
            <person name="Duckworth R."/>
            <person name="Johnson A."/>
            <person name="Loviza R."/>
            <person name="Walstead R."/>
            <person name="Shah Z."/>
            <person name="Kiflezghi M."/>
            <person name="Wade K."/>
            <person name="Ball S.L."/>
            <person name="Bradley K.W."/>
            <person name="Asai D.J."/>
            <person name="Bowman C.A."/>
            <person name="Russell D.A."/>
            <person name="Pope W.H."/>
            <person name="Jacobs-Sera D."/>
            <person name="Hendrix R.W."/>
            <person name="Hatfull G.F."/>
        </authorList>
    </citation>
    <scope>NUCLEOTIDE SEQUENCE [LARGE SCALE GENOMIC DNA]</scope>
    <source>
        <strain evidence="5 6">DSM 27648</strain>
    </source>
</reference>
<dbReference type="EC" id="2.1.1.-" evidence="3"/>
<comment type="similarity">
    <text evidence="3">Belongs to the N(4)/N(6)-methyltransferase family.</text>
</comment>
<dbReference type="PRINTS" id="PR00508">
    <property type="entry name" value="S21N4MTFRASE"/>
</dbReference>
<keyword evidence="1" id="KW-0489">Methyltransferase</keyword>
<evidence type="ECO:0000313" key="6">
    <source>
        <dbReference type="Proteomes" id="UP000064967"/>
    </source>
</evidence>
<dbReference type="Pfam" id="PF01555">
    <property type="entry name" value="N6_N4_Mtase"/>
    <property type="match status" value="1"/>
</dbReference>
<evidence type="ECO:0000313" key="5">
    <source>
        <dbReference type="EMBL" id="AKU95889.1"/>
    </source>
</evidence>
<dbReference type="Gene3D" id="3.40.50.150">
    <property type="entry name" value="Vaccinia Virus protein VP39"/>
    <property type="match status" value="1"/>
</dbReference>